<dbReference type="InterPro" id="IPR035980">
    <property type="entry name" value="Ribosomal_bS6_sf"/>
</dbReference>
<evidence type="ECO:0000256" key="6">
    <source>
        <dbReference type="HAMAP-Rule" id="MF_00360"/>
    </source>
</evidence>
<dbReference type="HAMAP" id="MF_00360">
    <property type="entry name" value="Ribosomal_bS6"/>
    <property type="match status" value="1"/>
</dbReference>
<dbReference type="NCBIfam" id="TIGR00166">
    <property type="entry name" value="S6"/>
    <property type="match status" value="1"/>
</dbReference>
<keyword evidence="6" id="KW-0699">rRNA-binding</keyword>
<comment type="caution">
    <text evidence="7">The sequence shown here is derived from an EMBL/GenBank/DDBJ whole genome shotgun (WGS) entry which is preliminary data.</text>
</comment>
<dbReference type="PANTHER" id="PTHR21011">
    <property type="entry name" value="MITOCHONDRIAL 28S RIBOSOMAL PROTEIN S6"/>
    <property type="match status" value="1"/>
</dbReference>
<accession>A0A7C0Y3A0</accession>
<dbReference type="Pfam" id="PF01250">
    <property type="entry name" value="Ribosomal_S6"/>
    <property type="match status" value="1"/>
</dbReference>
<evidence type="ECO:0000313" key="7">
    <source>
        <dbReference type="EMBL" id="HDD44606.1"/>
    </source>
</evidence>
<keyword evidence="2 6" id="KW-0689">Ribosomal protein</keyword>
<dbReference type="GO" id="GO:0003735">
    <property type="term" value="F:structural constituent of ribosome"/>
    <property type="evidence" value="ECO:0007669"/>
    <property type="project" value="InterPro"/>
</dbReference>
<dbReference type="EMBL" id="DRBS01000261">
    <property type="protein sequence ID" value="HDD44606.1"/>
    <property type="molecule type" value="Genomic_DNA"/>
</dbReference>
<dbReference type="GO" id="GO:1990904">
    <property type="term" value="C:ribonucleoprotein complex"/>
    <property type="evidence" value="ECO:0007669"/>
    <property type="project" value="UniProtKB-KW"/>
</dbReference>
<sequence length="110" mass="13058">MKLREYETVIVLDPELSEAEIEKVLSKFEEIIKKHNGIVKEIEKWGIKTLAFKVKHKRKGYYAVFHYYGRPETIEEVERNIKIDDRIIRFLSFKTSKKEIDSSQIEVKAA</sequence>
<comment type="similarity">
    <text evidence="1 6">Belongs to the bacterial ribosomal protein bS6 family.</text>
</comment>
<dbReference type="PANTHER" id="PTHR21011:SF1">
    <property type="entry name" value="SMALL RIBOSOMAL SUBUNIT PROTEIN BS6M"/>
    <property type="match status" value="1"/>
</dbReference>
<protein>
    <recommendedName>
        <fullName evidence="5 6">Small ribosomal subunit protein bS6</fullName>
    </recommendedName>
</protein>
<evidence type="ECO:0000256" key="2">
    <source>
        <dbReference type="ARBA" id="ARBA00022980"/>
    </source>
</evidence>
<dbReference type="InterPro" id="IPR014717">
    <property type="entry name" value="Transl_elong_EF1B/ribsomal_bS6"/>
</dbReference>
<dbReference type="GO" id="GO:0070181">
    <property type="term" value="F:small ribosomal subunit rRNA binding"/>
    <property type="evidence" value="ECO:0007669"/>
    <property type="project" value="TreeGrafter"/>
</dbReference>
<dbReference type="Proteomes" id="UP000886289">
    <property type="component" value="Unassembled WGS sequence"/>
</dbReference>
<keyword evidence="6" id="KW-0694">RNA-binding</keyword>
<keyword evidence="3 6" id="KW-0687">Ribonucleoprotein</keyword>
<evidence type="ECO:0000256" key="3">
    <source>
        <dbReference type="ARBA" id="ARBA00023274"/>
    </source>
</evidence>
<dbReference type="Gene3D" id="3.30.70.60">
    <property type="match status" value="1"/>
</dbReference>
<organism evidence="7">
    <name type="scientific">Desulfofervidus auxilii</name>
    <dbReference type="NCBI Taxonomy" id="1621989"/>
    <lineage>
        <taxon>Bacteria</taxon>
        <taxon>Pseudomonadati</taxon>
        <taxon>Thermodesulfobacteriota</taxon>
        <taxon>Candidatus Desulfofervidia</taxon>
        <taxon>Candidatus Desulfofervidales</taxon>
        <taxon>Candidatus Desulfofervidaceae</taxon>
        <taxon>Candidatus Desulfofervidus</taxon>
    </lineage>
</organism>
<evidence type="ECO:0000256" key="4">
    <source>
        <dbReference type="ARBA" id="ARBA00035104"/>
    </source>
</evidence>
<dbReference type="InterPro" id="IPR020814">
    <property type="entry name" value="Ribosomal_S6_plastid/chlpt"/>
</dbReference>
<proteinExistence type="inferred from homology"/>
<evidence type="ECO:0000256" key="1">
    <source>
        <dbReference type="ARBA" id="ARBA00009512"/>
    </source>
</evidence>
<gene>
    <name evidence="6 7" type="primary">rpsF</name>
    <name evidence="7" type="ORF">ENG63_07090</name>
</gene>
<dbReference type="GO" id="GO:0005840">
    <property type="term" value="C:ribosome"/>
    <property type="evidence" value="ECO:0007669"/>
    <property type="project" value="UniProtKB-KW"/>
</dbReference>
<evidence type="ECO:0000256" key="5">
    <source>
        <dbReference type="ARBA" id="ARBA00035294"/>
    </source>
</evidence>
<dbReference type="SUPFAM" id="SSF54995">
    <property type="entry name" value="Ribosomal protein S6"/>
    <property type="match status" value="1"/>
</dbReference>
<comment type="function">
    <text evidence="4 6">Binds together with bS18 to 16S ribosomal RNA.</text>
</comment>
<dbReference type="GO" id="GO:0006412">
    <property type="term" value="P:translation"/>
    <property type="evidence" value="ECO:0007669"/>
    <property type="project" value="UniProtKB-UniRule"/>
</dbReference>
<dbReference type="InterPro" id="IPR000529">
    <property type="entry name" value="Ribosomal_bS6"/>
</dbReference>
<reference evidence="7" key="1">
    <citation type="journal article" date="2020" name="mSystems">
        <title>Genome- and Community-Level Interaction Insights into Carbon Utilization and Element Cycling Functions of Hydrothermarchaeota in Hydrothermal Sediment.</title>
        <authorList>
            <person name="Zhou Z."/>
            <person name="Liu Y."/>
            <person name="Xu W."/>
            <person name="Pan J."/>
            <person name="Luo Z.H."/>
            <person name="Li M."/>
        </authorList>
    </citation>
    <scope>NUCLEOTIDE SEQUENCE [LARGE SCALE GENOMIC DNA]</scope>
    <source>
        <strain evidence="7">HyVt-233</strain>
    </source>
</reference>
<dbReference type="CDD" id="cd00473">
    <property type="entry name" value="bS6"/>
    <property type="match status" value="1"/>
</dbReference>
<name>A0A7C0Y3A0_DESA2</name>
<dbReference type="AlphaFoldDB" id="A0A7C0Y3A0"/>
<dbReference type="GO" id="GO:0005737">
    <property type="term" value="C:cytoplasm"/>
    <property type="evidence" value="ECO:0007669"/>
    <property type="project" value="UniProtKB-ARBA"/>
</dbReference>